<protein>
    <submittedName>
        <fullName evidence="2">Uncharacterized protein</fullName>
    </submittedName>
</protein>
<sequence length="136" mass="15000">MLEIGDRLVVDKIADQVAVDAEHGSYRQHEHDGGGARNVEDLLPGRAAHIDIERHGHGDGERGLLFGQHGRHVADNGGGEPTDTTTFQSAHVGEAREHRKQRGHENGALNQITHHIHSNWIEREDNQADAKGRIAR</sequence>
<dbReference type="AlphaFoldDB" id="A0A644YIR6"/>
<organism evidence="2">
    <name type="scientific">bioreactor metagenome</name>
    <dbReference type="NCBI Taxonomy" id="1076179"/>
    <lineage>
        <taxon>unclassified sequences</taxon>
        <taxon>metagenomes</taxon>
        <taxon>ecological metagenomes</taxon>
    </lineage>
</organism>
<gene>
    <name evidence="2" type="ORF">SDC9_72884</name>
</gene>
<reference evidence="2" key="1">
    <citation type="submission" date="2019-08" db="EMBL/GenBank/DDBJ databases">
        <authorList>
            <person name="Kucharzyk K."/>
            <person name="Murdoch R.W."/>
            <person name="Higgins S."/>
            <person name="Loffler F."/>
        </authorList>
    </citation>
    <scope>NUCLEOTIDE SEQUENCE</scope>
</reference>
<evidence type="ECO:0000256" key="1">
    <source>
        <dbReference type="SAM" id="MobiDB-lite"/>
    </source>
</evidence>
<name>A0A644YIR6_9ZZZZ</name>
<dbReference type="EMBL" id="VSSQ01004720">
    <property type="protein sequence ID" value="MPM26383.1"/>
    <property type="molecule type" value="Genomic_DNA"/>
</dbReference>
<evidence type="ECO:0000313" key="2">
    <source>
        <dbReference type="EMBL" id="MPM26383.1"/>
    </source>
</evidence>
<feature type="region of interest" description="Disordered" evidence="1">
    <location>
        <begin position="74"/>
        <end position="107"/>
    </location>
</feature>
<proteinExistence type="predicted"/>
<comment type="caution">
    <text evidence="2">The sequence shown here is derived from an EMBL/GenBank/DDBJ whole genome shotgun (WGS) entry which is preliminary data.</text>
</comment>
<accession>A0A644YIR6</accession>